<name>A0ABY5SXF6_9SPHN</name>
<organism evidence="2 3">
    <name type="scientific">Qipengyuania spongiae</name>
    <dbReference type="NCBI Taxonomy" id="2909673"/>
    <lineage>
        <taxon>Bacteria</taxon>
        <taxon>Pseudomonadati</taxon>
        <taxon>Pseudomonadota</taxon>
        <taxon>Alphaproteobacteria</taxon>
        <taxon>Sphingomonadales</taxon>
        <taxon>Erythrobacteraceae</taxon>
        <taxon>Qipengyuania</taxon>
    </lineage>
</organism>
<evidence type="ECO:0000313" key="2">
    <source>
        <dbReference type="EMBL" id="UVI39222.1"/>
    </source>
</evidence>
<feature type="transmembrane region" description="Helical" evidence="1">
    <location>
        <begin position="6"/>
        <end position="26"/>
    </location>
</feature>
<accession>A0ABY5SXF6</accession>
<keyword evidence="3" id="KW-1185">Reference proteome</keyword>
<sequence>MNFAEAIALCAVVVGIISLAGIWLDAHNTRLKNRTKMFELEVRKAEAERGAGMQRVGDIEERLRVLERIATDRNRLLADEIETLRDRPLHRETA</sequence>
<gene>
    <name evidence="2" type="ORF">L1F33_13480</name>
</gene>
<keyword evidence="1" id="KW-0472">Membrane</keyword>
<keyword evidence="1" id="KW-1133">Transmembrane helix</keyword>
<dbReference type="RefSeq" id="WP_265558402.1">
    <property type="nucleotide sequence ID" value="NZ_CP092471.1"/>
</dbReference>
<evidence type="ECO:0000256" key="1">
    <source>
        <dbReference type="SAM" id="Phobius"/>
    </source>
</evidence>
<proteinExistence type="predicted"/>
<protein>
    <submittedName>
        <fullName evidence="2">Uncharacterized protein</fullName>
    </submittedName>
</protein>
<dbReference type="EMBL" id="CP092471">
    <property type="protein sequence ID" value="UVI39222.1"/>
    <property type="molecule type" value="Genomic_DNA"/>
</dbReference>
<dbReference type="Proteomes" id="UP001065265">
    <property type="component" value="Chromosome"/>
</dbReference>
<reference evidence="2" key="1">
    <citation type="submission" date="2022-02" db="EMBL/GenBank/DDBJ databases">
        <title>Qipengyuania spongiae sp. nov., isolated from marine sponge.</title>
        <authorList>
            <person name="Li Z."/>
            <person name="Zhang M."/>
        </authorList>
    </citation>
    <scope>NUCLEOTIDE SEQUENCE</scope>
    <source>
        <strain evidence="2">PHS-Z21</strain>
    </source>
</reference>
<keyword evidence="1" id="KW-0812">Transmembrane</keyword>
<evidence type="ECO:0000313" key="3">
    <source>
        <dbReference type="Proteomes" id="UP001065265"/>
    </source>
</evidence>